<evidence type="ECO:0000313" key="1">
    <source>
        <dbReference type="EMBL" id="NDV14277.1"/>
    </source>
</evidence>
<organism evidence="1 2">
    <name type="scientific">Crenobacter caeni</name>
    <dbReference type="NCBI Taxonomy" id="2705474"/>
    <lineage>
        <taxon>Bacteria</taxon>
        <taxon>Pseudomonadati</taxon>
        <taxon>Pseudomonadota</taxon>
        <taxon>Betaproteobacteria</taxon>
        <taxon>Neisseriales</taxon>
        <taxon>Neisseriaceae</taxon>
        <taxon>Crenobacter</taxon>
    </lineage>
</organism>
<sequence length="66" mass="6947">MKLADKVLSRLLSERFAVASRELGGALAAGFAAGFRSGFGSPFLSAISFGETKESMVSLNFARTES</sequence>
<dbReference type="EMBL" id="JAAGAA010000019">
    <property type="protein sequence ID" value="NDV14277.1"/>
    <property type="molecule type" value="Genomic_DNA"/>
</dbReference>
<proteinExistence type="predicted"/>
<reference evidence="1 2" key="1">
    <citation type="submission" date="2020-02" db="EMBL/GenBank/DDBJ databases">
        <authorList>
            <person name="Yang Z."/>
        </authorList>
    </citation>
    <scope>NUCLEOTIDE SEQUENCE [LARGE SCALE GENOMIC DNA]</scope>
    <source>
        <strain evidence="1 2">HX-7-9</strain>
    </source>
</reference>
<gene>
    <name evidence="1" type="ORF">GZH52_16025</name>
</gene>
<dbReference type="Proteomes" id="UP000482578">
    <property type="component" value="Unassembled WGS sequence"/>
</dbReference>
<dbReference type="AlphaFoldDB" id="A0A6B2KW94"/>
<accession>A0A6B2KW94</accession>
<name>A0A6B2KW94_9NEIS</name>
<evidence type="ECO:0000313" key="2">
    <source>
        <dbReference type="Proteomes" id="UP000482578"/>
    </source>
</evidence>
<protein>
    <submittedName>
        <fullName evidence="1">Uncharacterized protein</fullName>
    </submittedName>
</protein>
<dbReference type="RefSeq" id="WP_163317933.1">
    <property type="nucleotide sequence ID" value="NZ_JAAGAA010000019.1"/>
</dbReference>
<comment type="caution">
    <text evidence="1">The sequence shown here is derived from an EMBL/GenBank/DDBJ whole genome shotgun (WGS) entry which is preliminary data.</text>
</comment>
<keyword evidence="2" id="KW-1185">Reference proteome</keyword>